<evidence type="ECO:0000313" key="2">
    <source>
        <dbReference type="Proteomes" id="UP001056336"/>
    </source>
</evidence>
<sequence length="184" mass="19746">MATSTARLLEIIARSHPELYEILHPHVPFVLLGGFVSRAAEVELNPQPIPPGRASRAADELNPQPLPPREVRVAAVELVAQLALNAINAHGQKRNGAELLVAEIDDWCGTHPRPIPWPPNWPWPWPPGPDPDPEPHPWLTAEMFAVAAVTLAGIGSRIADTTLRGGFDTAAEHLADAAVGAIEG</sequence>
<proteinExistence type="predicted"/>
<name>A0ABY4QZL7_9ACTN</name>
<protein>
    <submittedName>
        <fullName evidence="1">Uncharacterized protein</fullName>
    </submittedName>
</protein>
<dbReference type="Proteomes" id="UP001056336">
    <property type="component" value="Chromosome"/>
</dbReference>
<keyword evidence="2" id="KW-1185">Reference proteome</keyword>
<evidence type="ECO:0000313" key="1">
    <source>
        <dbReference type="EMBL" id="UQX88889.1"/>
    </source>
</evidence>
<gene>
    <name evidence="1" type="ORF">M6D93_02555</name>
</gene>
<dbReference type="EMBL" id="CP097332">
    <property type="protein sequence ID" value="UQX88889.1"/>
    <property type="molecule type" value="Genomic_DNA"/>
</dbReference>
<dbReference type="RefSeq" id="WP_249772724.1">
    <property type="nucleotide sequence ID" value="NZ_CP097332.1"/>
</dbReference>
<accession>A0ABY4QZL7</accession>
<organism evidence="1 2">
    <name type="scientific">Jatrophihabitans telluris</name>
    <dbReference type="NCBI Taxonomy" id="2038343"/>
    <lineage>
        <taxon>Bacteria</taxon>
        <taxon>Bacillati</taxon>
        <taxon>Actinomycetota</taxon>
        <taxon>Actinomycetes</taxon>
        <taxon>Jatrophihabitantales</taxon>
        <taxon>Jatrophihabitantaceae</taxon>
        <taxon>Jatrophihabitans</taxon>
    </lineage>
</organism>
<reference evidence="1" key="1">
    <citation type="journal article" date="2018" name="Int. J. Syst. Evol. Microbiol.">
        <title>Jatrophihabitans telluris sp. nov., isolated from sediment soil of lava forest wetlands and the emended description of the genus Jatrophihabitans.</title>
        <authorList>
            <person name="Lee K.C."/>
            <person name="Suh M.K."/>
            <person name="Eom M.K."/>
            <person name="Kim K.K."/>
            <person name="Kim J.S."/>
            <person name="Kim D.S."/>
            <person name="Ko S.H."/>
            <person name="Shin Y.K."/>
            <person name="Lee J.S."/>
        </authorList>
    </citation>
    <scope>NUCLEOTIDE SEQUENCE</scope>
    <source>
        <strain evidence="1">N237</strain>
    </source>
</reference>
<reference evidence="1" key="2">
    <citation type="submission" date="2022-05" db="EMBL/GenBank/DDBJ databases">
        <authorList>
            <person name="Kim J.-S."/>
            <person name="Lee K."/>
            <person name="Suh M."/>
            <person name="Eom M."/>
            <person name="Kim J.-S."/>
            <person name="Kim D.-S."/>
            <person name="Ko S.-H."/>
            <person name="Shin Y."/>
            <person name="Lee J.-S."/>
        </authorList>
    </citation>
    <scope>NUCLEOTIDE SEQUENCE</scope>
    <source>
        <strain evidence="1">N237</strain>
    </source>
</reference>